<dbReference type="SUPFAM" id="SSF140663">
    <property type="entry name" value="TTHA0068-like"/>
    <property type="match status" value="1"/>
</dbReference>
<proteinExistence type="predicted"/>
<dbReference type="PANTHER" id="PTHR34796:SF1">
    <property type="entry name" value="EXPRESSED PROTEIN"/>
    <property type="match status" value="1"/>
</dbReference>
<keyword evidence="2" id="KW-1185">Reference proteome</keyword>
<sequence>MTVYPKDYIEYLIHFHGSRDYFECHEIMEEYWLENNRHVTWLALIQLAVAVYHERQKNLSGSLRLYRKVLTHMRANKDIFHGLHIHHSDTEQLIKSRIKTILHEGTYEPFNLPLTDNDLITQCKNLCHTYGWEWLSDDRVQAKDLIYKHKLRDRSDVIQARQHSLLKKKREREEL</sequence>
<dbReference type="PANTHER" id="PTHR34796">
    <property type="entry name" value="EXPRESSED PROTEIN"/>
    <property type="match status" value="1"/>
</dbReference>
<dbReference type="EMBL" id="JABXYM010000001">
    <property type="protein sequence ID" value="MCR6096581.1"/>
    <property type="molecule type" value="Genomic_DNA"/>
</dbReference>
<dbReference type="Pfam" id="PF03745">
    <property type="entry name" value="DUF309"/>
    <property type="match status" value="1"/>
</dbReference>
<gene>
    <name evidence="1" type="ORF">HXA33_08435</name>
</gene>
<dbReference type="Gene3D" id="1.10.3450.10">
    <property type="entry name" value="TTHA0068-like"/>
    <property type="match status" value="1"/>
</dbReference>
<dbReference type="InterPro" id="IPR005500">
    <property type="entry name" value="DUF309"/>
</dbReference>
<reference evidence="1" key="1">
    <citation type="submission" date="2020-06" db="EMBL/GenBank/DDBJ databases">
        <title>Insight into the genomes of haloalkaliphilic bacilli from Kenyan soda lakes.</title>
        <authorList>
            <person name="Mwirichia R."/>
            <person name="Villamizar G.C."/>
            <person name="Poehlein A."/>
            <person name="Mugweru J."/>
            <person name="Kipnyargis A."/>
            <person name="Kiplimo D."/>
            <person name="Orwa P."/>
            <person name="Daniel R."/>
        </authorList>
    </citation>
    <scope>NUCLEOTIDE SEQUENCE</scope>
    <source>
        <strain evidence="1">B1096_S55</strain>
    </source>
</reference>
<evidence type="ECO:0000313" key="1">
    <source>
        <dbReference type="EMBL" id="MCR6096581.1"/>
    </source>
</evidence>
<dbReference type="InterPro" id="IPR023203">
    <property type="entry name" value="TTHA0068_sf"/>
</dbReference>
<evidence type="ECO:0000313" key="2">
    <source>
        <dbReference type="Proteomes" id="UP001057753"/>
    </source>
</evidence>
<protein>
    <submittedName>
        <fullName evidence="1">DUF309 domain-containing protein</fullName>
    </submittedName>
</protein>
<dbReference type="Proteomes" id="UP001057753">
    <property type="component" value="Unassembled WGS sequence"/>
</dbReference>
<comment type="caution">
    <text evidence="1">The sequence shown here is derived from an EMBL/GenBank/DDBJ whole genome shotgun (WGS) entry which is preliminary data.</text>
</comment>
<dbReference type="RefSeq" id="WP_257821152.1">
    <property type="nucleotide sequence ID" value="NZ_JABXYM010000001.1"/>
</dbReference>
<name>A0A9Q4B1Q2_SALAG</name>
<dbReference type="AlphaFoldDB" id="A0A9Q4B1Q2"/>
<accession>A0A9Q4B1Q2</accession>
<organism evidence="1 2">
    <name type="scientific">Salipaludibacillus agaradhaerens</name>
    <name type="common">Bacillus agaradhaerens</name>
    <dbReference type="NCBI Taxonomy" id="76935"/>
    <lineage>
        <taxon>Bacteria</taxon>
        <taxon>Bacillati</taxon>
        <taxon>Bacillota</taxon>
        <taxon>Bacilli</taxon>
        <taxon>Bacillales</taxon>
        <taxon>Bacillaceae</taxon>
    </lineage>
</organism>